<evidence type="ECO:0000313" key="3">
    <source>
        <dbReference type="EMBL" id="BCG24505.1"/>
    </source>
</evidence>
<gene>
    <name evidence="3" type="ORF">TUM18999_26960</name>
    <name evidence="4" type="ORF">TUM20286_18890</name>
</gene>
<proteinExistence type="predicted"/>
<dbReference type="AlphaFoldDB" id="A0A6J4E543"/>
<dbReference type="InterPro" id="IPR018712">
    <property type="entry name" value="Tle1-like_cat"/>
</dbReference>
<dbReference type="RefSeq" id="WP_173174163.1">
    <property type="nucleotide sequence ID" value="NZ_AP023189.1"/>
</dbReference>
<evidence type="ECO:0000259" key="2">
    <source>
        <dbReference type="Pfam" id="PF09994"/>
    </source>
</evidence>
<dbReference type="CDD" id="cd14744">
    <property type="entry name" value="PAAR_CT_2"/>
    <property type="match status" value="1"/>
</dbReference>
<dbReference type="Pfam" id="PF09994">
    <property type="entry name" value="T6SS_Tle1-like_cat"/>
    <property type="match status" value="1"/>
</dbReference>
<accession>A0A6J4E543</accession>
<reference evidence="3 5" key="1">
    <citation type="submission" date="2020-05" db="EMBL/GenBank/DDBJ databases">
        <title>Characterization of novel class B3 metallo-beta-lactamase from novel Pseudomonas species.</title>
        <authorList>
            <person name="Yamada K."/>
            <person name="Aoki K."/>
            <person name="Ishii Y."/>
        </authorList>
    </citation>
    <scope>NUCLEOTIDE SEQUENCE [LARGE SCALE GENOMIC DNA]</scope>
    <source>
        <strain evidence="3 5">TUM18999</strain>
        <strain evidence="4 6">TUM20286</strain>
    </source>
</reference>
<name>A0A6J4E543_9PSED</name>
<evidence type="ECO:0000313" key="4">
    <source>
        <dbReference type="EMBL" id="GJN52137.1"/>
    </source>
</evidence>
<dbReference type="Proteomes" id="UP001054892">
    <property type="component" value="Unassembled WGS sequence"/>
</dbReference>
<protein>
    <recommendedName>
        <fullName evidence="2">T6SS Phospholipase effector Tle1-like catalytic domain-containing protein</fullName>
    </recommendedName>
</protein>
<evidence type="ECO:0000256" key="1">
    <source>
        <dbReference type="SAM" id="MobiDB-lite"/>
    </source>
</evidence>
<evidence type="ECO:0000313" key="6">
    <source>
        <dbReference type="Proteomes" id="UP001054892"/>
    </source>
</evidence>
<feature type="region of interest" description="Disordered" evidence="1">
    <location>
        <begin position="114"/>
        <end position="133"/>
    </location>
</feature>
<dbReference type="EMBL" id="AP023189">
    <property type="protein sequence ID" value="BCG24505.1"/>
    <property type="molecule type" value="Genomic_DNA"/>
</dbReference>
<dbReference type="PANTHER" id="PTHR33840">
    <property type="match status" value="1"/>
</dbReference>
<dbReference type="EMBL" id="BQKM01000003">
    <property type="protein sequence ID" value="GJN52137.1"/>
    <property type="molecule type" value="Genomic_DNA"/>
</dbReference>
<organism evidence="3 5">
    <name type="scientific">Pseudomonas tohonis</name>
    <dbReference type="NCBI Taxonomy" id="2725477"/>
    <lineage>
        <taxon>Bacteria</taxon>
        <taxon>Pseudomonadati</taxon>
        <taxon>Pseudomonadota</taxon>
        <taxon>Gammaproteobacteria</taxon>
        <taxon>Pseudomonadales</taxon>
        <taxon>Pseudomonadaceae</taxon>
        <taxon>Pseudomonas</taxon>
    </lineage>
</organism>
<dbReference type="PANTHER" id="PTHR33840:SF1">
    <property type="entry name" value="TLE1 PHOSPHOLIPASE DOMAIN-CONTAINING PROTEIN"/>
    <property type="match status" value="1"/>
</dbReference>
<keyword evidence="6" id="KW-1185">Reference proteome</keyword>
<dbReference type="Proteomes" id="UP000509383">
    <property type="component" value="Chromosome"/>
</dbReference>
<dbReference type="Pfam" id="PF05488">
    <property type="entry name" value="PAAR_motif"/>
    <property type="match status" value="1"/>
</dbReference>
<evidence type="ECO:0000313" key="5">
    <source>
        <dbReference type="Proteomes" id="UP000509383"/>
    </source>
</evidence>
<sequence>MATGYFIRRGDKTSCGGVVIEADNLVNMFGIAHARMGDRVTCGKHPGIYTIMGGVSFIQSSGRLLAGSLDSISSCPCRATFIPTLYDAVYRKETTASPTATRAAPALAAAPLAAVRPAGPPPGNNQLAEKTAEKERKDIGITLRLGLFFDGTGNNQANSALTEQCRREDRQQFDEQALSALISHCARYGYRDPDEGGFFRQVPDNSYGNAPSNVAHLYALYPDNTATPISADAATGFARLYFEGIGTTSGGSDSVLPAQASGRGDTGILHRVAQSPDQIRGQIRRFLETNPGIQIRALEFDLFGFSRGAAAARHFANEVLKPDGGLLAEVLQAGRFGLARSFDWQRDTRLNFIGLFDTVAATVDPLRGDWSPANADNPGINLYLPPGCARKVVQLVAGSERRWNFALNSVAPHHQEISLPGVHSDIGGGYPPLMEERLLASQPRMATERPGQPLDATPAWLEAQHEVSRLQSLGLPGDGEIRINAWPVQGTHPDQERTGLQALVGVVLQRKVRGELSRVALRAMRELGVKHGVPFDVINDDDQRFELPADLRPIAKKILAYVQGAPSRLSPDDLRHLRARYIHLSAHWTPSKGLLISKPAPNQRLVFNNKPQAGYPQ</sequence>
<dbReference type="InterPro" id="IPR008727">
    <property type="entry name" value="PAAR_motif"/>
</dbReference>
<dbReference type="KEGG" id="ptw:TUM18999_26960"/>
<feature type="domain" description="T6SS Phospholipase effector Tle1-like catalytic" evidence="2">
    <location>
        <begin position="343"/>
        <end position="436"/>
    </location>
</feature>